<dbReference type="InterPro" id="IPR016040">
    <property type="entry name" value="NAD(P)-bd_dom"/>
</dbReference>
<dbReference type="KEGG" id="pfer:IRI77_19120"/>
<dbReference type="SUPFAM" id="SSF51735">
    <property type="entry name" value="NAD(P)-binding Rossmann-fold domains"/>
    <property type="match status" value="1"/>
</dbReference>
<feature type="domain" description="NAD(P)-binding" evidence="1">
    <location>
        <begin position="13"/>
        <end position="150"/>
    </location>
</feature>
<protein>
    <submittedName>
        <fullName evidence="2">NAD(P)H-binding protein</fullName>
    </submittedName>
</protein>
<reference evidence="2 3" key="1">
    <citation type="submission" date="2020-10" db="EMBL/GenBank/DDBJ databases">
        <title>Complete genome sequence of Paludibaculum fermentans P105T, a facultatively anaerobic acidobacterium capable of dissimilatory Fe(III) reduction.</title>
        <authorList>
            <person name="Dedysh S.N."/>
            <person name="Beletsky A.V."/>
            <person name="Kulichevskaya I.S."/>
            <person name="Mardanov A.V."/>
            <person name="Ravin N.V."/>
        </authorList>
    </citation>
    <scope>NUCLEOTIDE SEQUENCE [LARGE SCALE GENOMIC DNA]</scope>
    <source>
        <strain evidence="2 3">P105</strain>
    </source>
</reference>
<organism evidence="2 3">
    <name type="scientific">Paludibaculum fermentans</name>
    <dbReference type="NCBI Taxonomy" id="1473598"/>
    <lineage>
        <taxon>Bacteria</taxon>
        <taxon>Pseudomonadati</taxon>
        <taxon>Acidobacteriota</taxon>
        <taxon>Terriglobia</taxon>
        <taxon>Bryobacterales</taxon>
        <taxon>Bryobacteraceae</taxon>
        <taxon>Paludibaculum</taxon>
    </lineage>
</organism>
<evidence type="ECO:0000313" key="3">
    <source>
        <dbReference type="Proteomes" id="UP000593892"/>
    </source>
</evidence>
<dbReference type="InterPro" id="IPR036291">
    <property type="entry name" value="NAD(P)-bd_dom_sf"/>
</dbReference>
<dbReference type="EMBL" id="CP063849">
    <property type="protein sequence ID" value="QOY92061.1"/>
    <property type="molecule type" value="Genomic_DNA"/>
</dbReference>
<proteinExistence type="predicted"/>
<dbReference type="InterPro" id="IPR051207">
    <property type="entry name" value="ComplexI_NDUFA9_subunit"/>
</dbReference>
<evidence type="ECO:0000259" key="1">
    <source>
        <dbReference type="Pfam" id="PF13460"/>
    </source>
</evidence>
<dbReference type="Proteomes" id="UP000593892">
    <property type="component" value="Chromosome"/>
</dbReference>
<dbReference type="PANTHER" id="PTHR12126:SF11">
    <property type="entry name" value="NADH DEHYDROGENASE [UBIQUINONE] 1 ALPHA SUBCOMPLEX SUBUNIT 9, MITOCHONDRIAL"/>
    <property type="match status" value="1"/>
</dbReference>
<keyword evidence="3" id="KW-1185">Reference proteome</keyword>
<evidence type="ECO:0000313" key="2">
    <source>
        <dbReference type="EMBL" id="QOY92061.1"/>
    </source>
</evidence>
<gene>
    <name evidence="2" type="ORF">IRI77_19120</name>
</gene>
<dbReference type="Pfam" id="PF13460">
    <property type="entry name" value="NAD_binding_10"/>
    <property type="match status" value="1"/>
</dbReference>
<dbReference type="PANTHER" id="PTHR12126">
    <property type="entry name" value="NADH-UBIQUINONE OXIDOREDUCTASE 39 KDA SUBUNIT-RELATED"/>
    <property type="match status" value="1"/>
</dbReference>
<dbReference type="GO" id="GO:0044877">
    <property type="term" value="F:protein-containing complex binding"/>
    <property type="evidence" value="ECO:0007669"/>
    <property type="project" value="TreeGrafter"/>
</dbReference>
<dbReference type="Gene3D" id="3.40.50.720">
    <property type="entry name" value="NAD(P)-binding Rossmann-like Domain"/>
    <property type="match status" value="1"/>
</dbReference>
<accession>A0A7S7SPY2</accession>
<sequence length="227" mass="24271">MVEGDRPIVLVTGGTGYLGRALCEVLLARGASVRVLVRPGGEPRAPRGAVLHLGDALNPDSVTVAAQGCDTLVHLVGTPHPASWKQAEFERVDRTSLFASVDAARRAGIRHFVYVSVAHPAPAMQGYIAIRTQCEQRILEAGLNATILRPWYVLGAGHRWPLILVPFYWLAERLGPTRAAALRLGLVTHAQMLLALRWAVETPHAEAGPRIVDVAGIRAIAAAGAEA</sequence>
<name>A0A7S7SPY2_PALFE</name>
<dbReference type="AlphaFoldDB" id="A0A7S7SPY2"/>